<organism evidence="7">
    <name type="scientific">Aegilops tauschii</name>
    <name type="common">Tausch's goatgrass</name>
    <name type="synonym">Aegilops squarrosa</name>
    <dbReference type="NCBI Taxonomy" id="37682"/>
    <lineage>
        <taxon>Eukaryota</taxon>
        <taxon>Viridiplantae</taxon>
        <taxon>Streptophyta</taxon>
        <taxon>Embryophyta</taxon>
        <taxon>Tracheophyta</taxon>
        <taxon>Spermatophyta</taxon>
        <taxon>Magnoliopsida</taxon>
        <taxon>Liliopsida</taxon>
        <taxon>Poales</taxon>
        <taxon>Poaceae</taxon>
        <taxon>BOP clade</taxon>
        <taxon>Pooideae</taxon>
        <taxon>Triticodae</taxon>
        <taxon>Triticeae</taxon>
        <taxon>Triticinae</taxon>
        <taxon>Aegilops</taxon>
    </lineage>
</organism>
<dbReference type="InterPro" id="IPR036259">
    <property type="entry name" value="MFS_trans_sf"/>
</dbReference>
<dbReference type="PANTHER" id="PTHR23505:SF59">
    <property type="entry name" value="MAJOR FACILITATOR SUPERFAMILY PROTEIN"/>
    <property type="match status" value="1"/>
</dbReference>
<accession>M8B0X2</accession>
<name>M8B0X2_AEGTA</name>
<protein>
    <recommendedName>
        <fullName evidence="8">Major facilitator superfamily (MFS) profile domain-containing protein</fullName>
    </recommendedName>
</protein>
<dbReference type="InterPro" id="IPR011701">
    <property type="entry name" value="MFS"/>
</dbReference>
<evidence type="ECO:0000256" key="3">
    <source>
        <dbReference type="ARBA" id="ARBA00022692"/>
    </source>
</evidence>
<evidence type="ECO:0000256" key="2">
    <source>
        <dbReference type="ARBA" id="ARBA00022448"/>
    </source>
</evidence>
<proteinExistence type="inferred from homology"/>
<evidence type="ECO:0000256" key="4">
    <source>
        <dbReference type="ARBA" id="ARBA00022989"/>
    </source>
</evidence>
<dbReference type="Gene3D" id="1.20.1250.20">
    <property type="entry name" value="MFS general substrate transporter like domains"/>
    <property type="match status" value="1"/>
</dbReference>
<dbReference type="Pfam" id="PF07690">
    <property type="entry name" value="MFS_1"/>
    <property type="match status" value="1"/>
</dbReference>
<dbReference type="GO" id="GO:0022857">
    <property type="term" value="F:transmembrane transporter activity"/>
    <property type="evidence" value="ECO:0007669"/>
    <property type="project" value="InterPro"/>
</dbReference>
<evidence type="ECO:0000256" key="1">
    <source>
        <dbReference type="ARBA" id="ARBA00004141"/>
    </source>
</evidence>
<dbReference type="PANTHER" id="PTHR23505">
    <property type="entry name" value="SPINSTER"/>
    <property type="match status" value="1"/>
</dbReference>
<dbReference type="EnsemblPlants" id="EMT10412">
    <property type="protein sequence ID" value="EMT10412"/>
    <property type="gene ID" value="F775_22940"/>
</dbReference>
<sequence length="626" mass="66712">MESGEELELRATAIDQEVGGHEKPMMPHGVSFGIRHTLRRYFRVTIEASAILWSQCPRVMPGIWDAPKGLEAASKSTTTGCESLGDISRRSWLAFSMLPVAYDVDHPLNTSHAFVATYNNSAAEEEEKRAVMYIVCNAMPSKKSADAHNAVRPTNKIKLSATSVDLISVEIETHSRAILIYGAFLLDSQSGQGEEDIRARALARERGGGAMVSTSTHTSVQRRRRQWTLALVTVASLLERADEALLPAVYREMAIARGFNGVGLALVVPAMNSLAADYSDDTTRGSAFGWLGMASRLGAMMGGTLGVLLAPTTFLGVPGWRLAFHVLALLSVALAVSTWFLASDPRPPSTSEKSTASVARELLGEAKDVVRLPTFQILVAQGVAGSVPWTALTFAAMWLELVGFTHWETSVIINLNQLTGALGSLFAGLIGDPMARRFPNAGRVALAQVSTASTVPVAAVLLLALPIDPSAGAAYAAAFAVLGFVMPWCPPATNNPILAEIVPAKARTTVYALDRFFETIFSSFAPAVVGILAERVFGYKPASGATGKTERENAGALAKAVFAEIAVPMAICCSIYSMLYCTYPADRQRAQKAALIAPEEQDCEDATSSTATGVDGLNQALLARSD</sequence>
<evidence type="ECO:0000256" key="6">
    <source>
        <dbReference type="ARBA" id="ARBA00024338"/>
    </source>
</evidence>
<keyword evidence="5" id="KW-0472">Membrane</keyword>
<dbReference type="GO" id="GO:0016020">
    <property type="term" value="C:membrane"/>
    <property type="evidence" value="ECO:0007669"/>
    <property type="project" value="UniProtKB-SubCell"/>
</dbReference>
<dbReference type="AlphaFoldDB" id="M8B0X2"/>
<reference evidence="7" key="1">
    <citation type="submission" date="2015-06" db="UniProtKB">
        <authorList>
            <consortium name="EnsemblPlants"/>
        </authorList>
    </citation>
    <scope>IDENTIFICATION</scope>
</reference>
<comment type="similarity">
    <text evidence="6">Belongs to the major facilitator superfamily. Spinster (TC 2.A.1.49) family.</text>
</comment>
<keyword evidence="4" id="KW-1133">Transmembrane helix</keyword>
<evidence type="ECO:0008006" key="8">
    <source>
        <dbReference type="Google" id="ProtNLM"/>
    </source>
</evidence>
<keyword evidence="3" id="KW-0812">Transmembrane</keyword>
<dbReference type="SUPFAM" id="SSF103473">
    <property type="entry name" value="MFS general substrate transporter"/>
    <property type="match status" value="1"/>
</dbReference>
<evidence type="ECO:0000313" key="7">
    <source>
        <dbReference type="EnsemblPlants" id="EMT10412"/>
    </source>
</evidence>
<evidence type="ECO:0000256" key="5">
    <source>
        <dbReference type="ARBA" id="ARBA00023136"/>
    </source>
</evidence>
<dbReference type="InterPro" id="IPR044770">
    <property type="entry name" value="MFS_spinster-like"/>
</dbReference>
<keyword evidence="2" id="KW-0813">Transport</keyword>
<comment type="subcellular location">
    <subcellularLocation>
        <location evidence="1">Membrane</location>
        <topology evidence="1">Multi-pass membrane protein</topology>
    </subcellularLocation>
</comment>